<dbReference type="Proteomes" id="UP000186817">
    <property type="component" value="Unassembled WGS sequence"/>
</dbReference>
<name>A0A1Q9DM17_SYMMI</name>
<dbReference type="OrthoDB" id="407719at2759"/>
<gene>
    <name evidence="1" type="ORF">AK812_SmicGene21557</name>
</gene>
<protein>
    <submittedName>
        <fullName evidence="1">Uncharacterized protein</fullName>
    </submittedName>
</protein>
<comment type="caution">
    <text evidence="1">The sequence shown here is derived from an EMBL/GenBank/DDBJ whole genome shotgun (WGS) entry which is preliminary data.</text>
</comment>
<dbReference type="EMBL" id="LSRX01000475">
    <property type="protein sequence ID" value="OLP96221.1"/>
    <property type="molecule type" value="Genomic_DNA"/>
</dbReference>
<sequence>MMVSGRGTVSDLVNRAANMLDGDQEQAKWFVRGLSIDLQKVGVRHTYNMDLEDQFEATRSYLSKKEAYGPLFEQHEAKTSAGGIVTFLLVNVFSLLDGICRSGGAFYKLLQACASKAAGRPLRFALYSDEVIPGNVLSARTSRKSWCVYMSCVDFPPQVLAMEEAWLTIALLRSSFVASLEGSISQIFKIIFRSIFLHAKQDPTTGVWMQGPDGGFHVSFMPSMIIQDGAAHKFVWTVKGDSGCKYCLLCGNQRADNRNEERIAKHSYADLRLVSDDDIWDSWSRLSDQRGRCSQKDFGLWQQATGWTYSSESIFSEPLLKNVIRPASMFVHDWMHCCLSNGTLSDSTWLLLTATKDHGFKDVFVTLEKYVDLWTLPASFAHIKLKLLFENKRMKSCKDAGKFKTTASEMLTLNPVLAFFVRTCILAKGFLASECRAFLQMSFMVELLQAVMAMLL</sequence>
<evidence type="ECO:0000313" key="1">
    <source>
        <dbReference type="EMBL" id="OLP96221.1"/>
    </source>
</evidence>
<reference evidence="1 2" key="1">
    <citation type="submission" date="2016-02" db="EMBL/GenBank/DDBJ databases">
        <title>Genome analysis of coral dinoflagellate symbionts highlights evolutionary adaptations to a symbiotic lifestyle.</title>
        <authorList>
            <person name="Aranda M."/>
            <person name="Li Y."/>
            <person name="Liew Y.J."/>
            <person name="Baumgarten S."/>
            <person name="Simakov O."/>
            <person name="Wilson M."/>
            <person name="Piel J."/>
            <person name="Ashoor H."/>
            <person name="Bougouffa S."/>
            <person name="Bajic V.B."/>
            <person name="Ryu T."/>
            <person name="Ravasi T."/>
            <person name="Bayer T."/>
            <person name="Micklem G."/>
            <person name="Kim H."/>
            <person name="Bhak J."/>
            <person name="Lajeunesse T.C."/>
            <person name="Voolstra C.R."/>
        </authorList>
    </citation>
    <scope>NUCLEOTIDE SEQUENCE [LARGE SCALE GENOMIC DNA]</scope>
    <source>
        <strain evidence="1 2">CCMP2467</strain>
    </source>
</reference>
<dbReference type="AlphaFoldDB" id="A0A1Q9DM17"/>
<accession>A0A1Q9DM17</accession>
<evidence type="ECO:0000313" key="2">
    <source>
        <dbReference type="Proteomes" id="UP000186817"/>
    </source>
</evidence>
<keyword evidence="2" id="KW-1185">Reference proteome</keyword>
<organism evidence="1 2">
    <name type="scientific">Symbiodinium microadriaticum</name>
    <name type="common">Dinoflagellate</name>
    <name type="synonym">Zooxanthella microadriatica</name>
    <dbReference type="NCBI Taxonomy" id="2951"/>
    <lineage>
        <taxon>Eukaryota</taxon>
        <taxon>Sar</taxon>
        <taxon>Alveolata</taxon>
        <taxon>Dinophyceae</taxon>
        <taxon>Suessiales</taxon>
        <taxon>Symbiodiniaceae</taxon>
        <taxon>Symbiodinium</taxon>
    </lineage>
</organism>
<proteinExistence type="predicted"/>